<accession>A0ABV4WYB9</accession>
<dbReference type="PANTHER" id="PTHR10465:SF0">
    <property type="entry name" value="SARCALUMENIN"/>
    <property type="match status" value="1"/>
</dbReference>
<evidence type="ECO:0000259" key="6">
    <source>
        <dbReference type="Pfam" id="PF00350"/>
    </source>
</evidence>
<dbReference type="Pfam" id="PF00350">
    <property type="entry name" value="Dynamin_N"/>
    <property type="match status" value="1"/>
</dbReference>
<keyword evidence="3" id="KW-0378">Hydrolase</keyword>
<gene>
    <name evidence="7" type="ORF">ACE1CC_01325</name>
</gene>
<dbReference type="RefSeq" id="WP_413268674.1">
    <property type="nucleotide sequence ID" value="NZ_JBHFNQ010000013.1"/>
</dbReference>
<keyword evidence="4" id="KW-0342">GTP-binding</keyword>
<reference evidence="7 8" key="1">
    <citation type="submission" date="2024-09" db="EMBL/GenBank/DDBJ databases">
        <title>Floridaenema gen nov. (Aerosakkonemataceae, Aerosakkonematales ord. nov., Cyanobacteria) from benthic tropical and subtropical fresh waters, with the description of four new species.</title>
        <authorList>
            <person name="Moretto J.A."/>
            <person name="Berthold D.E."/>
            <person name="Lefler F.W."/>
            <person name="Huang I.-S."/>
            <person name="Laughinghouse H. IV."/>
        </authorList>
    </citation>
    <scope>NUCLEOTIDE SEQUENCE [LARGE SCALE GENOMIC DNA]</scope>
    <source>
        <strain evidence="7 8">BLCC-F46</strain>
    </source>
</reference>
<evidence type="ECO:0000256" key="2">
    <source>
        <dbReference type="ARBA" id="ARBA00022741"/>
    </source>
</evidence>
<feature type="domain" description="Dynamin N-terminal" evidence="6">
    <location>
        <begin position="64"/>
        <end position="206"/>
    </location>
</feature>
<keyword evidence="8" id="KW-1185">Reference proteome</keyword>
<dbReference type="PANTHER" id="PTHR10465">
    <property type="entry name" value="TRANSMEMBRANE GTPASE FZO1"/>
    <property type="match status" value="1"/>
</dbReference>
<evidence type="ECO:0000313" key="7">
    <source>
        <dbReference type="EMBL" id="MFB2875513.1"/>
    </source>
</evidence>
<evidence type="ECO:0000256" key="4">
    <source>
        <dbReference type="ARBA" id="ARBA00023134"/>
    </source>
</evidence>
<keyword evidence="2" id="KW-0547">Nucleotide-binding</keyword>
<comment type="subcellular location">
    <subcellularLocation>
        <location evidence="1">Membrane</location>
    </subcellularLocation>
</comment>
<keyword evidence="5" id="KW-0472">Membrane</keyword>
<comment type="caution">
    <text evidence="7">The sequence shown here is derived from an EMBL/GenBank/DDBJ whole genome shotgun (WGS) entry which is preliminary data.</text>
</comment>
<evidence type="ECO:0000256" key="3">
    <source>
        <dbReference type="ARBA" id="ARBA00022801"/>
    </source>
</evidence>
<sequence>MELDIETKLNNTRSLLQELGNSVSTLVNSSPDVFEDQSIKSCLRDFLNVYQEAVQRLENPSFRIATIGTTSSGKSTIVNALIGRKIAPIEAGEMSGGVLTLKHSEKQRLIIEQTEDAAWDTGEWTGLNDEDLYQRIRAVMHCYHDARKKREYVAPQIAAYVPLLPGCDRSFLGLPKGIGIELIDLPGLKSVQDRTNLATIQEQVNKAFSLTENAGQIIRHLAETPGLTHKITTLPFSPILGGIDIIGHGMTYHKLIGIEQTLSSVMGLTQIAAGASVLNLGVSIAGFAYMGYKLHQIQKSLGDLQQSMEEGFNRVEAGLNRVENRLDTISGQLAYLYLLVEDSRQKQQSLAKAISHLHQAMLIQEIAALTAELDDRKRFPNESARESLKVASRVRLFLSNQAMQSTPELDAEIMLNSDVSIQGWAVATATEVNLLLEIGQHQEAKELLAVEVPKFQQVAQQWGTELISEENSYLSTAYRFTHSRFNKYITSERVERITEIYSSDRALSPEQIRRKKTNVDVELEMSYSSSKFDEVWTHRQIAVAEYLDTLSELSARLDSLQNFAALCESLNVKSSKEILPDANTESGLYILPEN</sequence>
<dbReference type="InterPro" id="IPR027094">
    <property type="entry name" value="Mitofusin_fam"/>
</dbReference>
<evidence type="ECO:0000256" key="5">
    <source>
        <dbReference type="ARBA" id="ARBA00023136"/>
    </source>
</evidence>
<name>A0ABV4WYB9_9CYAN</name>
<evidence type="ECO:0000313" key="8">
    <source>
        <dbReference type="Proteomes" id="UP001576774"/>
    </source>
</evidence>
<protein>
    <submittedName>
        <fullName evidence="7">Dynamin family protein</fullName>
    </submittedName>
</protein>
<proteinExistence type="predicted"/>
<dbReference type="Proteomes" id="UP001576774">
    <property type="component" value="Unassembled WGS sequence"/>
</dbReference>
<dbReference type="InterPro" id="IPR027417">
    <property type="entry name" value="P-loop_NTPase"/>
</dbReference>
<organism evidence="7 8">
    <name type="scientific">Floridaenema aerugineum BLCC-F46</name>
    <dbReference type="NCBI Taxonomy" id="3153654"/>
    <lineage>
        <taxon>Bacteria</taxon>
        <taxon>Bacillati</taxon>
        <taxon>Cyanobacteriota</taxon>
        <taxon>Cyanophyceae</taxon>
        <taxon>Oscillatoriophycideae</taxon>
        <taxon>Aerosakkonematales</taxon>
        <taxon>Aerosakkonemataceae</taxon>
        <taxon>Floridanema</taxon>
        <taxon>Floridanema aerugineum</taxon>
    </lineage>
</organism>
<dbReference type="InterPro" id="IPR045063">
    <property type="entry name" value="Dynamin_N"/>
</dbReference>
<dbReference type="SUPFAM" id="SSF52540">
    <property type="entry name" value="P-loop containing nucleoside triphosphate hydrolases"/>
    <property type="match status" value="1"/>
</dbReference>
<dbReference type="EMBL" id="JBHFNQ010000013">
    <property type="protein sequence ID" value="MFB2875513.1"/>
    <property type="molecule type" value="Genomic_DNA"/>
</dbReference>
<evidence type="ECO:0000256" key="1">
    <source>
        <dbReference type="ARBA" id="ARBA00004370"/>
    </source>
</evidence>
<dbReference type="Gene3D" id="3.40.50.300">
    <property type="entry name" value="P-loop containing nucleotide triphosphate hydrolases"/>
    <property type="match status" value="1"/>
</dbReference>